<dbReference type="RefSeq" id="YP_009130592.1">
    <property type="nucleotide sequence ID" value="NC_026796.1"/>
</dbReference>
<dbReference type="GO" id="GO:0022627">
    <property type="term" value="C:cytosolic small ribosomal subunit"/>
    <property type="evidence" value="ECO:0007669"/>
    <property type="project" value="TreeGrafter"/>
</dbReference>
<evidence type="ECO:0000256" key="5">
    <source>
        <dbReference type="ARBA" id="ARBA00023274"/>
    </source>
</evidence>
<dbReference type="InterPro" id="IPR005704">
    <property type="entry name" value="Ribosomal_uS3_bac-typ"/>
</dbReference>
<dbReference type="PANTHER" id="PTHR11760">
    <property type="entry name" value="30S/40S RIBOSOMAL PROTEIN S3"/>
    <property type="match status" value="1"/>
</dbReference>
<proteinExistence type="inferred from homology"/>
<dbReference type="GO" id="GO:0019843">
    <property type="term" value="F:rRNA binding"/>
    <property type="evidence" value="ECO:0007669"/>
    <property type="project" value="UniProtKB-UniRule"/>
</dbReference>
<evidence type="ECO:0000256" key="6">
    <source>
        <dbReference type="ARBA" id="ARBA00035154"/>
    </source>
</evidence>
<comment type="subcellular location">
    <subcellularLocation>
        <location evidence="7 9">Plastid</location>
        <location evidence="7 9">Chloroplast</location>
    </subcellularLocation>
</comment>
<name>A0A0D6E2X2_TYDEX</name>
<accession>A0A0D6E2X2</accession>
<dbReference type="InterPro" id="IPR004044">
    <property type="entry name" value="KH_dom_type_2"/>
</dbReference>
<keyword evidence="9 11" id="KW-0150">Chloroplast</keyword>
<dbReference type="InterPro" id="IPR018280">
    <property type="entry name" value="Ribosomal_uS3_CS"/>
</dbReference>
<dbReference type="GO" id="GO:0003735">
    <property type="term" value="F:structural constituent of ribosome"/>
    <property type="evidence" value="ECO:0007669"/>
    <property type="project" value="InterPro"/>
</dbReference>
<gene>
    <name evidence="7 11" type="primary">rps3</name>
</gene>
<dbReference type="InterPro" id="IPR036419">
    <property type="entry name" value="Ribosomal_S3_C_sf"/>
</dbReference>
<dbReference type="NCBIfam" id="TIGR01009">
    <property type="entry name" value="rpsC_bact"/>
    <property type="match status" value="1"/>
</dbReference>
<evidence type="ECO:0000256" key="9">
    <source>
        <dbReference type="RuleBase" id="RU003626"/>
    </source>
</evidence>
<dbReference type="SUPFAM" id="SSF54821">
    <property type="entry name" value="Ribosomal protein S3 C-terminal domain"/>
    <property type="match status" value="1"/>
</dbReference>
<dbReference type="GO" id="GO:0006412">
    <property type="term" value="P:translation"/>
    <property type="evidence" value="ECO:0007669"/>
    <property type="project" value="UniProtKB-UniRule"/>
</dbReference>
<dbReference type="InterPro" id="IPR015946">
    <property type="entry name" value="KH_dom-like_a/b"/>
</dbReference>
<organism evidence="11">
    <name type="scientific">Tydemania expeditionis</name>
    <name type="common">Green alga</name>
    <dbReference type="NCBI Taxonomy" id="325645"/>
    <lineage>
        <taxon>Eukaryota</taxon>
        <taxon>Viridiplantae</taxon>
        <taxon>Chlorophyta</taxon>
        <taxon>core chlorophytes</taxon>
        <taxon>Ulvophyceae</taxon>
        <taxon>TCBD clade</taxon>
        <taxon>Bryopsidales</taxon>
        <taxon>Halimedineae</taxon>
        <taxon>Halimedaceae</taxon>
        <taxon>Udoteae</taxon>
        <taxon>Tydemania</taxon>
    </lineage>
</organism>
<evidence type="ECO:0000256" key="2">
    <source>
        <dbReference type="ARBA" id="ARBA00022730"/>
    </source>
</evidence>
<dbReference type="Gene3D" id="3.30.1140.32">
    <property type="entry name" value="Ribosomal protein S3, C-terminal domain"/>
    <property type="match status" value="1"/>
</dbReference>
<dbReference type="AlphaFoldDB" id="A0A0D6E2X2"/>
<dbReference type="InterPro" id="IPR009019">
    <property type="entry name" value="KH_sf_prok-type"/>
</dbReference>
<keyword evidence="5 7" id="KW-0687">Ribonucleoprotein</keyword>
<keyword evidence="3 7" id="KW-0694">RNA-binding</keyword>
<sequence>MGQKVHPIGFRLGTSKNYLAQWFAEKKHYSKYLLEDYSLRKIISQDYSHTGIEKIEICRKTENYLLIKIYVEKIDILIGRRGEYLKNLHNSLKKSFQNQINNDKKLALYVLGSSPINASAVADFLIQLLEKRVPYRRAIQLLLEKKLNEKKLKKRKIQKPQGIKIQISGRLNGAEIARRYWIREGPVPLQTLIANIDYSCKKAQTIYGVLGIKVWIFVGF</sequence>
<evidence type="ECO:0000256" key="3">
    <source>
        <dbReference type="ARBA" id="ARBA00022884"/>
    </source>
</evidence>
<feature type="domain" description="KH type-2" evidence="10">
    <location>
        <begin position="39"/>
        <end position="114"/>
    </location>
</feature>
<keyword evidence="4 7" id="KW-0689">Ribosomal protein</keyword>
<dbReference type="SUPFAM" id="SSF54814">
    <property type="entry name" value="Prokaryotic type KH domain (KH-domain type II)"/>
    <property type="match status" value="1"/>
</dbReference>
<dbReference type="InterPro" id="IPR057258">
    <property type="entry name" value="Ribosomal_uS3"/>
</dbReference>
<dbReference type="GeneID" id="24020508"/>
<dbReference type="CDD" id="cd02412">
    <property type="entry name" value="KH-II_30S_S3"/>
    <property type="match status" value="1"/>
</dbReference>
<evidence type="ECO:0000313" key="11">
    <source>
        <dbReference type="EMBL" id="CEO91122.1"/>
    </source>
</evidence>
<dbReference type="FunFam" id="3.30.300.20:FF:000001">
    <property type="entry name" value="30S ribosomal protein S3"/>
    <property type="match status" value="1"/>
</dbReference>
<protein>
    <recommendedName>
        <fullName evidence="6 7">Small ribosomal subunit protein uS3c</fullName>
    </recommendedName>
</protein>
<dbReference type="Pfam" id="PF07650">
    <property type="entry name" value="KH_2"/>
    <property type="match status" value="1"/>
</dbReference>
<geneLocation type="chloroplast" evidence="11"/>
<evidence type="ECO:0000256" key="1">
    <source>
        <dbReference type="ARBA" id="ARBA00010761"/>
    </source>
</evidence>
<dbReference type="EMBL" id="LN810505">
    <property type="protein sequence ID" value="CEO91122.1"/>
    <property type="molecule type" value="Genomic_DNA"/>
</dbReference>
<dbReference type="InterPro" id="IPR001351">
    <property type="entry name" value="Ribosomal_uS3_C"/>
</dbReference>
<keyword evidence="9 11" id="KW-0934">Plastid</keyword>
<comment type="similarity">
    <text evidence="1 7 8">Belongs to the universal ribosomal protein uS3 family.</text>
</comment>
<dbReference type="PANTHER" id="PTHR11760:SF19">
    <property type="entry name" value="SMALL RIBOSOMAL SUBUNIT PROTEIN US3C"/>
    <property type="match status" value="1"/>
</dbReference>
<comment type="subunit">
    <text evidence="7 9">Part of the 30S ribosomal subunit.</text>
</comment>
<reference evidence="11" key="1">
    <citation type="journal article" date="2015" name="BMC Genomics">
        <title>The chloroplast genomes of Bryopsis plumosa and Tydemania expeditionis (Bryopsidales, Chlorophyta): compact genomes and genes of bacterial origin.</title>
        <authorList>
            <person name="Leliaert F."/>
            <person name="Lopez-Bautista J.M."/>
        </authorList>
    </citation>
    <scope>NUCLEOTIDE SEQUENCE</scope>
    <source>
        <strain evidence="11">FL1151</strain>
    </source>
</reference>
<keyword evidence="2 7" id="KW-0699">rRNA-binding</keyword>
<dbReference type="Pfam" id="PF00189">
    <property type="entry name" value="Ribosomal_S3_C"/>
    <property type="match status" value="1"/>
</dbReference>
<dbReference type="Gene3D" id="3.30.300.20">
    <property type="match status" value="1"/>
</dbReference>
<dbReference type="PROSITE" id="PS50823">
    <property type="entry name" value="KH_TYPE_2"/>
    <property type="match status" value="1"/>
</dbReference>
<evidence type="ECO:0000256" key="4">
    <source>
        <dbReference type="ARBA" id="ARBA00022980"/>
    </source>
</evidence>
<dbReference type="HAMAP" id="MF_01309_B">
    <property type="entry name" value="Ribosomal_uS3_B"/>
    <property type="match status" value="1"/>
</dbReference>
<dbReference type="GO" id="GO:0009507">
    <property type="term" value="C:chloroplast"/>
    <property type="evidence" value="ECO:0007669"/>
    <property type="project" value="UniProtKB-SubCell"/>
</dbReference>
<evidence type="ECO:0000259" key="10">
    <source>
        <dbReference type="PROSITE" id="PS50823"/>
    </source>
</evidence>
<evidence type="ECO:0000256" key="7">
    <source>
        <dbReference type="HAMAP-Rule" id="MF_01309"/>
    </source>
</evidence>
<evidence type="ECO:0000256" key="8">
    <source>
        <dbReference type="RuleBase" id="RU003624"/>
    </source>
</evidence>
<dbReference type="PROSITE" id="PS00548">
    <property type="entry name" value="RIBOSOMAL_S3"/>
    <property type="match status" value="1"/>
</dbReference>